<feature type="transmembrane region" description="Helical" evidence="6">
    <location>
        <begin position="267"/>
        <end position="285"/>
    </location>
</feature>
<evidence type="ECO:0000313" key="9">
    <source>
        <dbReference type="Proteomes" id="UP000635142"/>
    </source>
</evidence>
<sequence>MNRTTLAILLSLMALILFDAMGLIIKRLSSDYGAAELSAWRNVFGLIPAGIVLWWSAEWHRTGRRVKLRQWPLAIFRGFVLTFAQFFFYLSLGLLDFATASTITYANALFMVALSVPLLGEKVGAVRWMAVVVGFVGVIMVMGPGRDSFSSAALLPLAASACYALTAVTARMMDEGAPTALINLYSSSVAAVGAFLLAMFTTGFSPLAQATDLWWILGMGFFGGSAVLLLITSVRMTEPSNLAPFSYFGIPIAFVLGWAFYGETPWGDLFPGALLIVVGGLLIIWRERRLRQASRDAGPLPAGR</sequence>
<dbReference type="GO" id="GO:0016020">
    <property type="term" value="C:membrane"/>
    <property type="evidence" value="ECO:0007669"/>
    <property type="project" value="UniProtKB-SubCell"/>
</dbReference>
<dbReference type="SUPFAM" id="SSF103481">
    <property type="entry name" value="Multidrug resistance efflux transporter EmrE"/>
    <property type="match status" value="2"/>
</dbReference>
<dbReference type="AlphaFoldDB" id="A0A927DA65"/>
<comment type="caution">
    <text evidence="8">The sequence shown here is derived from an EMBL/GenBank/DDBJ whole genome shotgun (WGS) entry which is preliminary data.</text>
</comment>
<feature type="transmembrane region" description="Helical" evidence="6">
    <location>
        <begin position="97"/>
        <end position="119"/>
    </location>
</feature>
<keyword evidence="9" id="KW-1185">Reference proteome</keyword>
<dbReference type="InterPro" id="IPR000620">
    <property type="entry name" value="EamA_dom"/>
</dbReference>
<name>A0A927DA65_9RHOB</name>
<feature type="domain" description="EamA" evidence="7">
    <location>
        <begin position="152"/>
        <end position="284"/>
    </location>
</feature>
<evidence type="ECO:0000256" key="1">
    <source>
        <dbReference type="ARBA" id="ARBA00004141"/>
    </source>
</evidence>
<comment type="subcellular location">
    <subcellularLocation>
        <location evidence="1">Membrane</location>
        <topology evidence="1">Multi-pass membrane protein</topology>
    </subcellularLocation>
</comment>
<feature type="transmembrane region" description="Helical" evidence="6">
    <location>
        <begin position="243"/>
        <end position="261"/>
    </location>
</feature>
<organism evidence="8 9">
    <name type="scientific">Sulfitobacter aestuariivivens</name>
    <dbReference type="NCBI Taxonomy" id="2766981"/>
    <lineage>
        <taxon>Bacteria</taxon>
        <taxon>Pseudomonadati</taxon>
        <taxon>Pseudomonadota</taxon>
        <taxon>Alphaproteobacteria</taxon>
        <taxon>Rhodobacterales</taxon>
        <taxon>Roseobacteraceae</taxon>
        <taxon>Sulfitobacter</taxon>
    </lineage>
</organism>
<dbReference type="InterPro" id="IPR037185">
    <property type="entry name" value="EmrE-like"/>
</dbReference>
<reference evidence="8" key="1">
    <citation type="submission" date="2020-08" db="EMBL/GenBank/DDBJ databases">
        <title>Sulfitobacter aestuariivivens sp. nov., isolated from a tidal flat.</title>
        <authorList>
            <person name="Park S."/>
            <person name="Yoon J.-H."/>
        </authorList>
    </citation>
    <scope>NUCLEOTIDE SEQUENCE</scope>
    <source>
        <strain evidence="8">TSTF-M16</strain>
    </source>
</reference>
<keyword evidence="3 6" id="KW-0812">Transmembrane</keyword>
<evidence type="ECO:0000313" key="8">
    <source>
        <dbReference type="EMBL" id="MBD3665536.1"/>
    </source>
</evidence>
<evidence type="ECO:0000256" key="6">
    <source>
        <dbReference type="SAM" id="Phobius"/>
    </source>
</evidence>
<keyword evidence="4 6" id="KW-1133">Transmembrane helix</keyword>
<feature type="domain" description="EamA" evidence="7">
    <location>
        <begin position="6"/>
        <end position="142"/>
    </location>
</feature>
<evidence type="ECO:0000256" key="3">
    <source>
        <dbReference type="ARBA" id="ARBA00022692"/>
    </source>
</evidence>
<protein>
    <submittedName>
        <fullName evidence="8">DMT family transporter</fullName>
    </submittedName>
</protein>
<dbReference type="RefSeq" id="WP_191076506.1">
    <property type="nucleotide sequence ID" value="NZ_JACTAG010000002.1"/>
</dbReference>
<feature type="transmembrane region" description="Helical" evidence="6">
    <location>
        <begin position="180"/>
        <end position="201"/>
    </location>
</feature>
<dbReference type="PANTHER" id="PTHR22911">
    <property type="entry name" value="ACYL-MALONYL CONDENSING ENZYME-RELATED"/>
    <property type="match status" value="1"/>
</dbReference>
<proteinExistence type="inferred from homology"/>
<dbReference type="Pfam" id="PF00892">
    <property type="entry name" value="EamA"/>
    <property type="match status" value="2"/>
</dbReference>
<feature type="transmembrane region" description="Helical" evidence="6">
    <location>
        <begin position="71"/>
        <end position="91"/>
    </location>
</feature>
<evidence type="ECO:0000256" key="5">
    <source>
        <dbReference type="ARBA" id="ARBA00023136"/>
    </source>
</evidence>
<gene>
    <name evidence="8" type="ORF">H9Q16_16505</name>
</gene>
<comment type="similarity">
    <text evidence="2">Belongs to the drug/metabolite transporter (DMT) superfamily. 10 TMS drug/metabolite exporter (DME) (TC 2.A.7.3) family.</text>
</comment>
<feature type="transmembrane region" description="Helical" evidence="6">
    <location>
        <begin position="149"/>
        <end position="168"/>
    </location>
</feature>
<dbReference type="PANTHER" id="PTHR22911:SF6">
    <property type="entry name" value="SOLUTE CARRIER FAMILY 35 MEMBER G1"/>
    <property type="match status" value="1"/>
</dbReference>
<accession>A0A927DA65</accession>
<feature type="transmembrane region" description="Helical" evidence="6">
    <location>
        <begin position="38"/>
        <end position="59"/>
    </location>
</feature>
<feature type="transmembrane region" description="Helical" evidence="6">
    <location>
        <begin position="126"/>
        <end position="143"/>
    </location>
</feature>
<evidence type="ECO:0000259" key="7">
    <source>
        <dbReference type="Pfam" id="PF00892"/>
    </source>
</evidence>
<evidence type="ECO:0000256" key="4">
    <source>
        <dbReference type="ARBA" id="ARBA00022989"/>
    </source>
</evidence>
<dbReference type="Proteomes" id="UP000635142">
    <property type="component" value="Unassembled WGS sequence"/>
</dbReference>
<feature type="transmembrane region" description="Helical" evidence="6">
    <location>
        <begin position="213"/>
        <end position="231"/>
    </location>
</feature>
<dbReference type="EMBL" id="JACTAG010000002">
    <property type="protein sequence ID" value="MBD3665536.1"/>
    <property type="molecule type" value="Genomic_DNA"/>
</dbReference>
<evidence type="ECO:0000256" key="2">
    <source>
        <dbReference type="ARBA" id="ARBA00009853"/>
    </source>
</evidence>
<keyword evidence="5 6" id="KW-0472">Membrane</keyword>